<keyword evidence="4" id="KW-1185">Reference proteome</keyword>
<dbReference type="Proteomes" id="UP000477386">
    <property type="component" value="Unassembled WGS sequence"/>
</dbReference>
<dbReference type="EMBL" id="JAAGNZ010000001">
    <property type="protein sequence ID" value="NEU66381.1"/>
    <property type="molecule type" value="Genomic_DNA"/>
</dbReference>
<gene>
    <name evidence="3" type="ORF">GK091_05770</name>
</gene>
<dbReference type="PROSITE" id="PS50933">
    <property type="entry name" value="CHRD"/>
    <property type="match status" value="1"/>
</dbReference>
<dbReference type="PROSITE" id="PS51257">
    <property type="entry name" value="PROKAR_LIPOPROTEIN"/>
    <property type="match status" value="1"/>
</dbReference>
<accession>A0A6M0IG95</accession>
<name>A0A6M0IG95_9BACT</name>
<evidence type="ECO:0000313" key="3">
    <source>
        <dbReference type="EMBL" id="NEU66381.1"/>
    </source>
</evidence>
<proteinExistence type="predicted"/>
<feature type="signal peptide" evidence="1">
    <location>
        <begin position="1"/>
        <end position="23"/>
    </location>
</feature>
<comment type="caution">
    <text evidence="3">The sequence shown here is derived from an EMBL/GenBank/DDBJ whole genome shotgun (WGS) entry which is preliminary data.</text>
</comment>
<dbReference type="AlphaFoldDB" id="A0A6M0IG95"/>
<dbReference type="Pfam" id="PF07452">
    <property type="entry name" value="CHRD"/>
    <property type="match status" value="1"/>
</dbReference>
<feature type="domain" description="CHRD" evidence="2">
    <location>
        <begin position="36"/>
        <end position="156"/>
    </location>
</feature>
<reference evidence="3 4" key="1">
    <citation type="submission" date="2020-02" db="EMBL/GenBank/DDBJ databases">
        <title>Draft genome sequence of two Spirosoma agri KCTC 52727 and Spirosoma terrae KCTC 52035.</title>
        <authorList>
            <person name="Rojas J."/>
            <person name="Ambika Manirajan B."/>
            <person name="Ratering S."/>
            <person name="Suarez C."/>
            <person name="Schnell S."/>
        </authorList>
    </citation>
    <scope>NUCLEOTIDE SEQUENCE [LARGE SCALE GENOMIC DNA]</scope>
    <source>
        <strain evidence="3 4">KCTC 52727</strain>
    </source>
</reference>
<protein>
    <submittedName>
        <fullName evidence="3">CHRD domain-containing protein</fullName>
    </submittedName>
</protein>
<keyword evidence="1" id="KW-0732">Signal</keyword>
<evidence type="ECO:0000313" key="4">
    <source>
        <dbReference type="Proteomes" id="UP000477386"/>
    </source>
</evidence>
<dbReference type="InterPro" id="IPR010895">
    <property type="entry name" value="CHRD"/>
</dbReference>
<sequence length="156" mass="16283">MKKNALLSFAALLALGMTLTSCKDEENPTTTPTASTTTRLVATLNGASEKPTSTTSAATGNFVGDLNTTTRVLSYTVTYTGPFSSSLTGGHLHRINAANGTGPVDIPFTSLTSPITGTTAALAQTKVDSMLNGFYYANLHTSLYANGEIRGDIKKQ</sequence>
<feature type="chain" id="PRO_5026952373" evidence="1">
    <location>
        <begin position="24"/>
        <end position="156"/>
    </location>
</feature>
<evidence type="ECO:0000259" key="2">
    <source>
        <dbReference type="PROSITE" id="PS50933"/>
    </source>
</evidence>
<dbReference type="SMART" id="SM00754">
    <property type="entry name" value="CHRD"/>
    <property type="match status" value="1"/>
</dbReference>
<evidence type="ECO:0000256" key="1">
    <source>
        <dbReference type="SAM" id="SignalP"/>
    </source>
</evidence>
<organism evidence="3 4">
    <name type="scientific">Spirosoma agri</name>
    <dbReference type="NCBI Taxonomy" id="1987381"/>
    <lineage>
        <taxon>Bacteria</taxon>
        <taxon>Pseudomonadati</taxon>
        <taxon>Bacteroidota</taxon>
        <taxon>Cytophagia</taxon>
        <taxon>Cytophagales</taxon>
        <taxon>Cytophagaceae</taxon>
        <taxon>Spirosoma</taxon>
    </lineage>
</organism>